<sequence>MTQKKKKKKSIQHAREQKGRRRQESLDQQRREHEERLAEATERGECLWDGTVNHGSVFDVDCVPEFIDLDDTDDEDEDSLGDGSTSTTPENGSIKRFDGWRPMDWVSGPRMHN</sequence>
<gene>
    <name evidence="2" type="ORF">MYCIT1_LOCUS37025</name>
</gene>
<organism evidence="2 3">
    <name type="scientific">Mycena citricolor</name>
    <dbReference type="NCBI Taxonomy" id="2018698"/>
    <lineage>
        <taxon>Eukaryota</taxon>
        <taxon>Fungi</taxon>
        <taxon>Dikarya</taxon>
        <taxon>Basidiomycota</taxon>
        <taxon>Agaricomycotina</taxon>
        <taxon>Agaricomycetes</taxon>
        <taxon>Agaricomycetidae</taxon>
        <taxon>Agaricales</taxon>
        <taxon>Marasmiineae</taxon>
        <taxon>Mycenaceae</taxon>
        <taxon>Mycena</taxon>
    </lineage>
</organism>
<dbReference type="EMBL" id="CAVNYO010000478">
    <property type="protein sequence ID" value="CAK5284047.1"/>
    <property type="molecule type" value="Genomic_DNA"/>
</dbReference>
<comment type="caution">
    <text evidence="2">The sequence shown here is derived from an EMBL/GenBank/DDBJ whole genome shotgun (WGS) entry which is preliminary data.</text>
</comment>
<protein>
    <submittedName>
        <fullName evidence="2">Uncharacterized protein</fullName>
    </submittedName>
</protein>
<keyword evidence="3" id="KW-1185">Reference proteome</keyword>
<evidence type="ECO:0000313" key="3">
    <source>
        <dbReference type="Proteomes" id="UP001295794"/>
    </source>
</evidence>
<feature type="region of interest" description="Disordered" evidence="1">
    <location>
        <begin position="1"/>
        <end position="43"/>
    </location>
</feature>
<proteinExistence type="predicted"/>
<accession>A0AAD2HY82</accession>
<evidence type="ECO:0000313" key="2">
    <source>
        <dbReference type="EMBL" id="CAK5284047.1"/>
    </source>
</evidence>
<feature type="compositionally biased region" description="Basic and acidic residues" evidence="1">
    <location>
        <begin position="13"/>
        <end position="43"/>
    </location>
</feature>
<dbReference type="Proteomes" id="UP001295794">
    <property type="component" value="Unassembled WGS sequence"/>
</dbReference>
<reference evidence="2" key="1">
    <citation type="submission" date="2023-11" db="EMBL/GenBank/DDBJ databases">
        <authorList>
            <person name="De Vega J J."/>
            <person name="De Vega J J."/>
        </authorList>
    </citation>
    <scope>NUCLEOTIDE SEQUENCE</scope>
</reference>
<feature type="compositionally biased region" description="Basic residues" evidence="1">
    <location>
        <begin position="1"/>
        <end position="12"/>
    </location>
</feature>
<dbReference type="AlphaFoldDB" id="A0AAD2HY82"/>
<feature type="compositionally biased region" description="Acidic residues" evidence="1">
    <location>
        <begin position="68"/>
        <end position="80"/>
    </location>
</feature>
<name>A0AAD2HY82_9AGAR</name>
<evidence type="ECO:0000256" key="1">
    <source>
        <dbReference type="SAM" id="MobiDB-lite"/>
    </source>
</evidence>
<feature type="region of interest" description="Disordered" evidence="1">
    <location>
        <begin position="68"/>
        <end position="113"/>
    </location>
</feature>